<gene>
    <name evidence="2" type="ORF">HMPREF0372_02422</name>
</gene>
<keyword evidence="1" id="KW-0812">Transmembrane</keyword>
<accession>G9YSE5</accession>
<comment type="caution">
    <text evidence="2">The sequence shown here is derived from an EMBL/GenBank/DDBJ whole genome shotgun (WGS) entry which is preliminary data.</text>
</comment>
<protein>
    <submittedName>
        <fullName evidence="2">Uncharacterized protein</fullName>
    </submittedName>
</protein>
<keyword evidence="1" id="KW-1133">Transmembrane helix</keyword>
<sequence>MIFMLSEANYLELQKYTEPHAPSRSEYERFIFLKEKNLIKIHHFSAVHLGSMGQFQAPDTWIITSAGQDALLEFEQERDKQTEQKRQQRFQNQVSIAQVLVPLITFILGLVVEHYAGLVGSLGRWIENFIH</sequence>
<keyword evidence="1" id="KW-0472">Membrane</keyword>
<dbReference type="HOGENOM" id="CLU_1924461_0_0_9"/>
<dbReference type="AlphaFoldDB" id="G9YSE5"/>
<evidence type="ECO:0000256" key="1">
    <source>
        <dbReference type="SAM" id="Phobius"/>
    </source>
</evidence>
<reference evidence="2 3" key="1">
    <citation type="submission" date="2011-08" db="EMBL/GenBank/DDBJ databases">
        <authorList>
            <person name="Weinstock G."/>
            <person name="Sodergren E."/>
            <person name="Clifton S."/>
            <person name="Fulton L."/>
            <person name="Fulton B."/>
            <person name="Courtney L."/>
            <person name="Fronick C."/>
            <person name="Harrison M."/>
            <person name="Strong C."/>
            <person name="Farmer C."/>
            <person name="Delahaunty K."/>
            <person name="Markovic C."/>
            <person name="Hall O."/>
            <person name="Minx P."/>
            <person name="Tomlinson C."/>
            <person name="Mitreva M."/>
            <person name="Hou S."/>
            <person name="Chen J."/>
            <person name="Wollam A."/>
            <person name="Pepin K.H."/>
            <person name="Johnson M."/>
            <person name="Bhonagiri V."/>
            <person name="Zhang X."/>
            <person name="Suruliraj S."/>
            <person name="Warren W."/>
            <person name="Chinwalla A."/>
            <person name="Mardis E.R."/>
            <person name="Wilson R.K."/>
        </authorList>
    </citation>
    <scope>NUCLEOTIDE SEQUENCE [LARGE SCALE GENOMIC DNA]</scope>
    <source>
        <strain evidence="2 3">ATCC 29863</strain>
    </source>
</reference>
<name>G9YSE5_FLAPL</name>
<feature type="transmembrane region" description="Helical" evidence="1">
    <location>
        <begin position="94"/>
        <end position="112"/>
    </location>
</feature>
<dbReference type="Proteomes" id="UP000004459">
    <property type="component" value="Unassembled WGS sequence"/>
</dbReference>
<evidence type="ECO:0000313" key="2">
    <source>
        <dbReference type="EMBL" id="EHM46141.1"/>
    </source>
</evidence>
<proteinExistence type="predicted"/>
<organism evidence="2 3">
    <name type="scientific">Flavonifractor plautii ATCC 29863</name>
    <dbReference type="NCBI Taxonomy" id="411475"/>
    <lineage>
        <taxon>Bacteria</taxon>
        <taxon>Bacillati</taxon>
        <taxon>Bacillota</taxon>
        <taxon>Clostridia</taxon>
        <taxon>Eubacteriales</taxon>
        <taxon>Oscillospiraceae</taxon>
        <taxon>Flavonifractor</taxon>
    </lineage>
</organism>
<dbReference type="EMBL" id="AGCK01000208">
    <property type="protein sequence ID" value="EHM46141.1"/>
    <property type="molecule type" value="Genomic_DNA"/>
</dbReference>
<evidence type="ECO:0000313" key="3">
    <source>
        <dbReference type="Proteomes" id="UP000004459"/>
    </source>
</evidence>